<dbReference type="RefSeq" id="WP_118690008.1">
    <property type="nucleotide sequence ID" value="NZ_JACRSX010000036.1"/>
</dbReference>
<evidence type="ECO:0000256" key="1">
    <source>
        <dbReference type="PROSITE-ProRule" id="PRU00339"/>
    </source>
</evidence>
<dbReference type="Proteomes" id="UP000606193">
    <property type="component" value="Unassembled WGS sequence"/>
</dbReference>
<accession>A0ABR7N4Y1</accession>
<dbReference type="InterPro" id="IPR019734">
    <property type="entry name" value="TPR_rpt"/>
</dbReference>
<keyword evidence="1" id="KW-0802">TPR repeat</keyword>
<protein>
    <submittedName>
        <fullName evidence="2">Tetratricopeptide repeat protein</fullName>
    </submittedName>
</protein>
<comment type="caution">
    <text evidence="2">The sequence shown here is derived from an EMBL/GenBank/DDBJ whole genome shotgun (WGS) entry which is preliminary data.</text>
</comment>
<dbReference type="EMBL" id="JACRSX010000036">
    <property type="protein sequence ID" value="MBC8563653.1"/>
    <property type="molecule type" value="Genomic_DNA"/>
</dbReference>
<evidence type="ECO:0000313" key="2">
    <source>
        <dbReference type="EMBL" id="MBC8563653.1"/>
    </source>
</evidence>
<dbReference type="InterPro" id="IPR011990">
    <property type="entry name" value="TPR-like_helical_dom_sf"/>
</dbReference>
<keyword evidence="3" id="KW-1185">Reference proteome</keyword>
<dbReference type="Gene3D" id="1.25.40.10">
    <property type="entry name" value="Tetratricopeptide repeat domain"/>
    <property type="match status" value="1"/>
</dbReference>
<feature type="repeat" description="TPR" evidence="1">
    <location>
        <begin position="52"/>
        <end position="85"/>
    </location>
</feature>
<sequence length="138" mass="16081">MELDERIYREICDLSQEGDQYLDDDNFELAEKKYLEALDLIPKPKTEWEASTWLYVALGEVYFFSSKYLEAISFFSEALKCPEGLGNPLINLRMGQCYYELGNYGSAKGYLLKAYMVEGKEIFEGEDDKYIKFVAQIR</sequence>
<dbReference type="PROSITE" id="PS50005">
    <property type="entry name" value="TPR"/>
    <property type="match status" value="1"/>
</dbReference>
<dbReference type="SUPFAM" id="SSF48452">
    <property type="entry name" value="TPR-like"/>
    <property type="match status" value="1"/>
</dbReference>
<dbReference type="Pfam" id="PF13181">
    <property type="entry name" value="TPR_8"/>
    <property type="match status" value="1"/>
</dbReference>
<evidence type="ECO:0000313" key="3">
    <source>
        <dbReference type="Proteomes" id="UP000606193"/>
    </source>
</evidence>
<gene>
    <name evidence="2" type="ORF">H8704_13700</name>
</gene>
<reference evidence="2 3" key="1">
    <citation type="submission" date="2020-08" db="EMBL/GenBank/DDBJ databases">
        <title>Genome public.</title>
        <authorList>
            <person name="Liu C."/>
            <person name="Sun Q."/>
        </authorList>
    </citation>
    <scope>NUCLEOTIDE SEQUENCE [LARGE SCALE GENOMIC DNA]</scope>
    <source>
        <strain evidence="2 3">NSJ-37</strain>
    </source>
</reference>
<dbReference type="SMART" id="SM00028">
    <property type="entry name" value="TPR"/>
    <property type="match status" value="3"/>
</dbReference>
<proteinExistence type="predicted"/>
<name>A0ABR7N4Y1_9FIRM</name>
<organism evidence="2 3">
    <name type="scientific">Jutongia huaianensis</name>
    <dbReference type="NCBI Taxonomy" id="2763668"/>
    <lineage>
        <taxon>Bacteria</taxon>
        <taxon>Bacillati</taxon>
        <taxon>Bacillota</taxon>
        <taxon>Clostridia</taxon>
        <taxon>Lachnospirales</taxon>
        <taxon>Lachnospiraceae</taxon>
        <taxon>Jutongia</taxon>
    </lineage>
</organism>